<gene>
    <name evidence="6" type="ORF">CAL29_02535</name>
</gene>
<name>A0A261SJY2_9BORD</name>
<dbReference type="InterPro" id="IPR017847">
    <property type="entry name" value="T6SS_RhsGE_Vgr_subset"/>
</dbReference>
<keyword evidence="7" id="KW-1185">Reference proteome</keyword>
<dbReference type="InterPro" id="IPR054030">
    <property type="entry name" value="Gp5_Vgr_C"/>
</dbReference>
<evidence type="ECO:0000259" key="5">
    <source>
        <dbReference type="Pfam" id="PF22178"/>
    </source>
</evidence>
<comment type="caution">
    <text evidence="6">The sequence shown here is derived from an EMBL/GenBank/DDBJ whole genome shotgun (WGS) entry which is preliminary data.</text>
</comment>
<sequence>MDRIITAHTPLPPEQLSFRGMYGQEALSQLFEFSVELISDSYTLDLKQLLGKPLTLEIQTADGGKRYLNGQITRCTLVGRESATSRYYVYRATVRPWLWYLTQTSDNKIFQHKSVPDVIKEVLADYAFPMEMHLSSSYRPWEYCVQYQETDFAFVSRLMEHEGIYYWFKHENGKHTLVLTDDITQHETLPGTASIPYYGPDRTTVPQEEYVSNWEIAEQITPGGFATNDFDFKRPGTSLDAKRMNPGAYDNGDLEVYEWLGGYTDPGEAEHYTRVRLQDLQSRQEMVQGTSNIRTLAPGYLVTLRNHPRESENREYLIVATRYRIHESGQNTGAGSIAMCDVDFTVLPSSTQFRAPRLTPMSHTHGPQTATVVGKEGQQIWVDQYGRIKVQFHWDRYGQKNENSSCWVRVSSPWASGGFGGIQPPRRGDEVVVDFIGGHPDRPIVIGRVYNGGNMPPWDLPANATQSGFLTRSQDGTPHTANAFMFEDKPGVEEIWVHAERNMRTEVENDEYRKVDGLRDTTIGQNDTTRVLGSRFIHVTGTDTLTVGMTRNVTVTDTETYTVNGARTLHVSGGMTTENFDQGLTTTVAADGETREVTGAFKETLHTGQEVVVTGNDSLHDVLAGTLTERAKGKVSVESTSDAMDVKAMNQVLVQSSAAGMDLKSKAQMTMTSESAGIDMKAPQDITLTSDTDVVLNGKKVKDLSTKSWLKATPFGLNLTVAQATIGMFNATVWRSNVGAAISKADFSVIKTDVFNVSNKIGAFESKNTGLKSESAGAKSLLAGLLTII</sequence>
<dbReference type="Pfam" id="PF04717">
    <property type="entry name" value="Phage_base_V"/>
    <property type="match status" value="1"/>
</dbReference>
<feature type="domain" description="Gp5/Type VI secretion system Vgr protein OB-fold" evidence="4">
    <location>
        <begin position="383"/>
        <end position="450"/>
    </location>
</feature>
<feature type="domain" description="Gp5/Type VI secretion system Vgr C-terminal trimerisation" evidence="5">
    <location>
        <begin position="467"/>
        <end position="576"/>
    </location>
</feature>
<dbReference type="InterPro" id="IPR006531">
    <property type="entry name" value="Gp5/Vgr_OB"/>
</dbReference>
<dbReference type="EMBL" id="NEVM01000001">
    <property type="protein sequence ID" value="OZI37317.1"/>
    <property type="molecule type" value="Genomic_DNA"/>
</dbReference>
<dbReference type="InterPro" id="IPR037026">
    <property type="entry name" value="Vgr_OB-fold_dom_sf"/>
</dbReference>
<dbReference type="InterPro" id="IPR006533">
    <property type="entry name" value="T6SS_Vgr_RhsGE"/>
</dbReference>
<comment type="similarity">
    <text evidence="2">Belongs to the VgrG protein family.</text>
</comment>
<organism evidence="6 7">
    <name type="scientific">Bordetella genomosp. 10</name>
    <dbReference type="NCBI Taxonomy" id="1416804"/>
    <lineage>
        <taxon>Bacteria</taxon>
        <taxon>Pseudomonadati</taxon>
        <taxon>Pseudomonadota</taxon>
        <taxon>Betaproteobacteria</taxon>
        <taxon>Burkholderiales</taxon>
        <taxon>Alcaligenaceae</taxon>
        <taxon>Bordetella</taxon>
    </lineage>
</organism>
<dbReference type="Gene3D" id="2.40.50.230">
    <property type="entry name" value="Gp5 N-terminal domain"/>
    <property type="match status" value="1"/>
</dbReference>
<evidence type="ECO:0000256" key="2">
    <source>
        <dbReference type="ARBA" id="ARBA00005558"/>
    </source>
</evidence>
<protein>
    <submittedName>
        <fullName evidence="6">Type VI secretion protein Vgr</fullName>
    </submittedName>
</protein>
<dbReference type="SUPFAM" id="SSF69279">
    <property type="entry name" value="Phage tail proteins"/>
    <property type="match status" value="2"/>
</dbReference>
<dbReference type="Pfam" id="PF05954">
    <property type="entry name" value="Phage_GPD"/>
    <property type="match status" value="1"/>
</dbReference>
<dbReference type="GO" id="GO:0005576">
    <property type="term" value="C:extracellular region"/>
    <property type="evidence" value="ECO:0007669"/>
    <property type="project" value="UniProtKB-SubCell"/>
</dbReference>
<evidence type="ECO:0000256" key="3">
    <source>
        <dbReference type="ARBA" id="ARBA00022525"/>
    </source>
</evidence>
<dbReference type="SUPFAM" id="SSF69255">
    <property type="entry name" value="gp5 N-terminal domain-like"/>
    <property type="match status" value="1"/>
</dbReference>
<reference evidence="7" key="1">
    <citation type="submission" date="2017-05" db="EMBL/GenBank/DDBJ databases">
        <title>Complete and WGS of Bordetella genogroups.</title>
        <authorList>
            <person name="Spilker T."/>
            <person name="Lipuma J."/>
        </authorList>
    </citation>
    <scope>NUCLEOTIDE SEQUENCE [LARGE SCALE GENOMIC DNA]</scope>
    <source>
        <strain evidence="7">AU16122</strain>
    </source>
</reference>
<dbReference type="Proteomes" id="UP000216020">
    <property type="component" value="Unassembled WGS sequence"/>
</dbReference>
<dbReference type="PANTHER" id="PTHR32305:SF15">
    <property type="entry name" value="PROTEIN RHSA-RELATED"/>
    <property type="match status" value="1"/>
</dbReference>
<evidence type="ECO:0000259" key="4">
    <source>
        <dbReference type="Pfam" id="PF04717"/>
    </source>
</evidence>
<dbReference type="Pfam" id="PF22178">
    <property type="entry name" value="Gp5_trimer_C"/>
    <property type="match status" value="1"/>
</dbReference>
<evidence type="ECO:0000256" key="1">
    <source>
        <dbReference type="ARBA" id="ARBA00004613"/>
    </source>
</evidence>
<comment type="subcellular location">
    <subcellularLocation>
        <location evidence="1">Secreted</location>
    </subcellularLocation>
</comment>
<dbReference type="OrthoDB" id="1907165at2"/>
<evidence type="ECO:0000313" key="7">
    <source>
        <dbReference type="Proteomes" id="UP000216020"/>
    </source>
</evidence>
<dbReference type="NCBIfam" id="TIGR03361">
    <property type="entry name" value="VI_Rhs_Vgr"/>
    <property type="match status" value="1"/>
</dbReference>
<evidence type="ECO:0000313" key="6">
    <source>
        <dbReference type="EMBL" id="OZI37317.1"/>
    </source>
</evidence>
<dbReference type="RefSeq" id="WP_094851424.1">
    <property type="nucleotide sequence ID" value="NZ_NEVM01000001.1"/>
</dbReference>
<proteinExistence type="inferred from homology"/>
<dbReference type="InterPro" id="IPR050708">
    <property type="entry name" value="T6SS_VgrG/RHS"/>
</dbReference>
<dbReference type="Gene3D" id="4.10.220.110">
    <property type="match status" value="1"/>
</dbReference>
<dbReference type="PANTHER" id="PTHR32305">
    <property type="match status" value="1"/>
</dbReference>
<dbReference type="NCBIfam" id="TIGR01646">
    <property type="entry name" value="vgr_GE"/>
    <property type="match status" value="1"/>
</dbReference>
<dbReference type="AlphaFoldDB" id="A0A261SJY2"/>
<dbReference type="SUPFAM" id="SSF69349">
    <property type="entry name" value="Phage fibre proteins"/>
    <property type="match status" value="1"/>
</dbReference>
<dbReference type="Gene3D" id="2.30.110.50">
    <property type="match status" value="1"/>
</dbReference>
<keyword evidence="3" id="KW-0964">Secreted</keyword>
<accession>A0A261SJY2</accession>
<dbReference type="Gene3D" id="3.55.50.10">
    <property type="entry name" value="Baseplate protein-like domains"/>
    <property type="match status" value="1"/>
</dbReference>